<evidence type="ECO:0000313" key="3">
    <source>
        <dbReference type="EMBL" id="EDX77700.1"/>
    </source>
</evidence>
<protein>
    <recommendedName>
        <fullName evidence="2">VWFA domain-containing protein</fullName>
    </recommendedName>
</protein>
<dbReference type="InterPro" id="IPR036465">
    <property type="entry name" value="vWFA_dom_sf"/>
</dbReference>
<feature type="transmembrane region" description="Helical" evidence="1">
    <location>
        <begin position="233"/>
        <end position="251"/>
    </location>
</feature>
<dbReference type="EMBL" id="DS989843">
    <property type="protein sequence ID" value="EDX77700.1"/>
    <property type="molecule type" value="Genomic_DNA"/>
</dbReference>
<keyword evidence="1" id="KW-0472">Membrane</keyword>
<evidence type="ECO:0000313" key="4">
    <source>
        <dbReference type="Proteomes" id="UP000003835"/>
    </source>
</evidence>
<dbReference type="CDD" id="cd00198">
    <property type="entry name" value="vWFA"/>
    <property type="match status" value="1"/>
</dbReference>
<feature type="domain" description="VWFA" evidence="2">
    <location>
        <begin position="42"/>
        <end position="227"/>
    </location>
</feature>
<dbReference type="HOGENOM" id="CLU_080736_0_0_3"/>
<reference evidence="3 4" key="1">
    <citation type="submission" date="2008-07" db="EMBL/GenBank/DDBJ databases">
        <authorList>
            <person name="Tandeau de Marsac N."/>
            <person name="Ferriera S."/>
            <person name="Johnson J."/>
            <person name="Kravitz S."/>
            <person name="Beeson K."/>
            <person name="Sutton G."/>
            <person name="Rogers Y.-H."/>
            <person name="Friedman R."/>
            <person name="Frazier M."/>
            <person name="Venter J.C."/>
        </authorList>
    </citation>
    <scope>NUCLEOTIDE SEQUENCE [LARGE SCALE GENOMIC DNA]</scope>
    <source>
        <strain evidence="3 4">PCC 7420</strain>
    </source>
</reference>
<proteinExistence type="predicted"/>
<accession>B4VKG7</accession>
<evidence type="ECO:0000256" key="1">
    <source>
        <dbReference type="SAM" id="Phobius"/>
    </source>
</evidence>
<dbReference type="SUPFAM" id="SSF53300">
    <property type="entry name" value="vWA-like"/>
    <property type="match status" value="1"/>
</dbReference>
<evidence type="ECO:0000259" key="2">
    <source>
        <dbReference type="PROSITE" id="PS50234"/>
    </source>
</evidence>
<feature type="transmembrane region" description="Helical" evidence="1">
    <location>
        <begin position="272"/>
        <end position="292"/>
    </location>
</feature>
<keyword evidence="1" id="KW-1133">Transmembrane helix</keyword>
<dbReference type="InterPro" id="IPR002035">
    <property type="entry name" value="VWF_A"/>
</dbReference>
<sequence length="301" mass="33320">MLRYRRRLWLYPLFQIPLICLGICLVAAVLFALLGLGRPSVAVAIALDLSSSTFSEPSQFNQPGTVMYQEVIAVESYLDQNAQLLRVPNQIQVFGFAGVVLPLTDSFQTDSQQVSAELNQALQNPNLIQRIVPGTTDLNLAIQEGTDALSPIQDHCRELLLVTDGEADVDAEVIQAAAARRVKINAVVVGGDAPDLRNAAATTGGIYHSGQVTNLETVFTNQFFRNFNSNRRWVIFWLGAAWISLMWLLILPLDRWIFQGWLKLPMNLAGQLALGNAFFWTVATLLIIWHLAKGLPFISLC</sequence>
<gene>
    <name evidence="3" type="ORF">MC7420_3024</name>
</gene>
<dbReference type="Proteomes" id="UP000003835">
    <property type="component" value="Unassembled WGS sequence"/>
</dbReference>
<dbReference type="Gene3D" id="3.40.50.410">
    <property type="entry name" value="von Willebrand factor, type A domain"/>
    <property type="match status" value="1"/>
</dbReference>
<organism evidence="3 4">
    <name type="scientific">Coleofasciculus chthonoplastes PCC 7420</name>
    <dbReference type="NCBI Taxonomy" id="118168"/>
    <lineage>
        <taxon>Bacteria</taxon>
        <taxon>Bacillati</taxon>
        <taxon>Cyanobacteriota</taxon>
        <taxon>Cyanophyceae</taxon>
        <taxon>Coleofasciculales</taxon>
        <taxon>Coleofasciculaceae</taxon>
        <taxon>Coleofasciculus</taxon>
    </lineage>
</organism>
<dbReference type="AlphaFoldDB" id="B4VKG7"/>
<keyword evidence="1" id="KW-0812">Transmembrane</keyword>
<dbReference type="PROSITE" id="PS50234">
    <property type="entry name" value="VWFA"/>
    <property type="match status" value="1"/>
</dbReference>
<dbReference type="OrthoDB" id="564775at2"/>
<dbReference type="RefSeq" id="WP_006098961.1">
    <property type="nucleotide sequence ID" value="NZ_DS989843.1"/>
</dbReference>
<name>B4VKG7_9CYAN</name>
<dbReference type="STRING" id="118168.MC7420_3024"/>
<keyword evidence="4" id="KW-1185">Reference proteome</keyword>
<dbReference type="eggNOG" id="COG2304">
    <property type="taxonomic scope" value="Bacteria"/>
</dbReference>